<dbReference type="GO" id="GO:0051287">
    <property type="term" value="F:NAD binding"/>
    <property type="evidence" value="ECO:0007669"/>
    <property type="project" value="InterPro"/>
</dbReference>
<dbReference type="Gene3D" id="3.40.50.720">
    <property type="entry name" value="NAD(P)-binding Rossmann-like Domain"/>
    <property type="match status" value="1"/>
</dbReference>
<dbReference type="InterPro" id="IPR015815">
    <property type="entry name" value="HIBADH-related"/>
</dbReference>
<gene>
    <name evidence="6" type="ORF">NKE59_03025</name>
</gene>
<feature type="active site" evidence="3">
    <location>
        <position position="176"/>
    </location>
</feature>
<dbReference type="EMBL" id="CP099959">
    <property type="protein sequence ID" value="XCC58277.1"/>
    <property type="molecule type" value="Genomic_DNA"/>
</dbReference>
<dbReference type="InterPro" id="IPR006115">
    <property type="entry name" value="6PGDH_NADP-bd"/>
</dbReference>
<evidence type="ECO:0000256" key="2">
    <source>
        <dbReference type="ARBA" id="ARBA00023027"/>
    </source>
</evidence>
<proteinExistence type="predicted"/>
<dbReference type="InterPro" id="IPR036291">
    <property type="entry name" value="NAD(P)-bd_dom_sf"/>
</dbReference>
<keyword evidence="1" id="KW-0560">Oxidoreductase</keyword>
<dbReference type="RefSeq" id="WP_353439470.1">
    <property type="nucleotide sequence ID" value="NZ_CP099959.1"/>
</dbReference>
<feature type="domain" description="6-phosphogluconate dehydrogenase NADP-binding" evidence="4">
    <location>
        <begin position="8"/>
        <end position="167"/>
    </location>
</feature>
<dbReference type="AlphaFoldDB" id="A0AAU8A4Z3"/>
<dbReference type="InterPro" id="IPR013328">
    <property type="entry name" value="6PGD_dom2"/>
</dbReference>
<name>A0AAU8A4Z3_9BURK</name>
<dbReference type="SUPFAM" id="SSF48179">
    <property type="entry name" value="6-phosphogluconate dehydrogenase C-terminal domain-like"/>
    <property type="match status" value="1"/>
</dbReference>
<dbReference type="PIRSF" id="PIRSF000103">
    <property type="entry name" value="HIBADH"/>
    <property type="match status" value="1"/>
</dbReference>
<dbReference type="InterPro" id="IPR029154">
    <property type="entry name" value="HIBADH-like_NADP-bd"/>
</dbReference>
<dbReference type="PANTHER" id="PTHR43060">
    <property type="entry name" value="3-HYDROXYISOBUTYRATE DEHYDROGENASE-LIKE 1, MITOCHONDRIAL-RELATED"/>
    <property type="match status" value="1"/>
</dbReference>
<dbReference type="Pfam" id="PF03446">
    <property type="entry name" value="NAD_binding_2"/>
    <property type="match status" value="1"/>
</dbReference>
<evidence type="ECO:0000259" key="5">
    <source>
        <dbReference type="Pfam" id="PF14833"/>
    </source>
</evidence>
<dbReference type="Pfam" id="PF14833">
    <property type="entry name" value="NAD_binding_11"/>
    <property type="match status" value="1"/>
</dbReference>
<evidence type="ECO:0000256" key="1">
    <source>
        <dbReference type="ARBA" id="ARBA00023002"/>
    </source>
</evidence>
<protein>
    <submittedName>
        <fullName evidence="6">NAD(P)-dependent oxidoreductase</fullName>
    </submittedName>
</protein>
<dbReference type="GO" id="GO:0050661">
    <property type="term" value="F:NADP binding"/>
    <property type="evidence" value="ECO:0007669"/>
    <property type="project" value="InterPro"/>
</dbReference>
<evidence type="ECO:0000313" key="6">
    <source>
        <dbReference type="EMBL" id="XCC58277.1"/>
    </source>
</evidence>
<dbReference type="SUPFAM" id="SSF51735">
    <property type="entry name" value="NAD(P)-binding Rossmann-fold domains"/>
    <property type="match status" value="1"/>
</dbReference>
<feature type="domain" description="3-hydroxyisobutyrate dehydrogenase-like NAD-binding" evidence="5">
    <location>
        <begin position="170"/>
        <end position="290"/>
    </location>
</feature>
<evidence type="ECO:0000259" key="4">
    <source>
        <dbReference type="Pfam" id="PF03446"/>
    </source>
</evidence>
<organism evidence="6">
    <name type="scientific">Polynucleobacter sp. UK-FUSCHL-C3</name>
    <dbReference type="NCBI Taxonomy" id="2955208"/>
    <lineage>
        <taxon>Bacteria</taxon>
        <taxon>Pseudomonadati</taxon>
        <taxon>Pseudomonadota</taxon>
        <taxon>Betaproteobacteria</taxon>
        <taxon>Burkholderiales</taxon>
        <taxon>Burkholderiaceae</taxon>
        <taxon>Polynucleobacter</taxon>
    </lineage>
</organism>
<sequence>MNTKTLPTIGFIGTGIMGKSMALHIIKAGYPLHVFNRSKEKTASLIEQGAIWHHSPKELATHADIIITIIGYPKDVEEVYLGVDGILAGAKAGSIAIDMTTSSPSLAARIAKDALSKKIAVLDAPVSGGDIGARDARLSIMVGGDADAFKQVFPILECMGNNIALLGPAGSGQHAKLCNQIVIASTIMGVCEGIRYAQKSGLDATAVLKVIGSGAAGGTQLNVQGPRMIKGDFAPGFMAEHFVKDIGLAIDSAEEMGLKLPGLAQAKRLYQLMLDKGMSRDGYHALYQLYRANEV</sequence>
<keyword evidence="2" id="KW-0520">NAD</keyword>
<evidence type="ECO:0000256" key="3">
    <source>
        <dbReference type="PIRSR" id="PIRSR000103-1"/>
    </source>
</evidence>
<accession>A0AAU8A4Z3</accession>
<dbReference type="GO" id="GO:0016491">
    <property type="term" value="F:oxidoreductase activity"/>
    <property type="evidence" value="ECO:0007669"/>
    <property type="project" value="UniProtKB-KW"/>
</dbReference>
<dbReference type="InterPro" id="IPR008927">
    <property type="entry name" value="6-PGluconate_DH-like_C_sf"/>
</dbReference>
<dbReference type="PANTHER" id="PTHR43060:SF15">
    <property type="entry name" value="3-HYDROXYISOBUTYRATE DEHYDROGENASE-LIKE 1, MITOCHONDRIAL-RELATED"/>
    <property type="match status" value="1"/>
</dbReference>
<dbReference type="Gene3D" id="1.10.1040.10">
    <property type="entry name" value="N-(1-d-carboxylethyl)-l-norvaline Dehydrogenase, domain 2"/>
    <property type="match status" value="1"/>
</dbReference>
<reference evidence="6" key="1">
    <citation type="submission" date="2022-06" db="EMBL/GenBank/DDBJ databases">
        <title>New Polynucleobacter species.</title>
        <authorList>
            <person name="Hahn M.W."/>
        </authorList>
    </citation>
    <scope>NUCLEOTIDE SEQUENCE</scope>
    <source>
        <strain evidence="6">UK-FUSCHL-C3</strain>
    </source>
</reference>